<feature type="binding site" evidence="12">
    <location>
        <position position="48"/>
    </location>
    <ligand>
        <name>[4Fe-4S] cluster</name>
        <dbReference type="ChEBI" id="CHEBI:49883"/>
        <label>1</label>
    </ligand>
</feature>
<evidence type="ECO:0000256" key="11">
    <source>
        <dbReference type="ARBA" id="ARBA00081141"/>
    </source>
</evidence>
<dbReference type="CDD" id="cd01335">
    <property type="entry name" value="Radical_SAM"/>
    <property type="match status" value="1"/>
</dbReference>
<evidence type="ECO:0000256" key="3">
    <source>
        <dbReference type="ARBA" id="ARBA00022679"/>
    </source>
</evidence>
<keyword evidence="17" id="KW-1185">Reference proteome</keyword>
<evidence type="ECO:0000256" key="2">
    <source>
        <dbReference type="ARBA" id="ARBA00022485"/>
    </source>
</evidence>
<dbReference type="Pfam" id="PF01938">
    <property type="entry name" value="TRAM"/>
    <property type="match status" value="1"/>
</dbReference>
<dbReference type="Pfam" id="PF00919">
    <property type="entry name" value="UPF0004"/>
    <property type="match status" value="1"/>
</dbReference>
<dbReference type="InterPro" id="IPR007197">
    <property type="entry name" value="rSAM"/>
</dbReference>
<evidence type="ECO:0000256" key="8">
    <source>
        <dbReference type="ARBA" id="ARBA00033765"/>
    </source>
</evidence>
<dbReference type="InterPro" id="IPR006463">
    <property type="entry name" value="MiaB_methiolase"/>
</dbReference>
<keyword evidence="6 12" id="KW-0408">Iron</keyword>
<feature type="binding site" evidence="12">
    <location>
        <position position="81"/>
    </location>
    <ligand>
        <name>[4Fe-4S] cluster</name>
        <dbReference type="ChEBI" id="CHEBI:49883"/>
        <label>1</label>
    </ligand>
</feature>
<feature type="binding site" evidence="12">
    <location>
        <position position="12"/>
    </location>
    <ligand>
        <name>[4Fe-4S] cluster</name>
        <dbReference type="ChEBI" id="CHEBI:49883"/>
        <label>1</label>
    </ligand>
</feature>
<dbReference type="InterPro" id="IPR002792">
    <property type="entry name" value="TRAM_dom"/>
</dbReference>
<dbReference type="InterPro" id="IPR038135">
    <property type="entry name" value="Methylthiotransferase_N_sf"/>
</dbReference>
<dbReference type="SFLD" id="SFLDG01082">
    <property type="entry name" value="B12-binding_domain_containing"/>
    <property type="match status" value="1"/>
</dbReference>
<dbReference type="Proteomes" id="UP001144471">
    <property type="component" value="Unassembled WGS sequence"/>
</dbReference>
<dbReference type="PROSITE" id="PS01278">
    <property type="entry name" value="MTTASE_RADICAL"/>
    <property type="match status" value="1"/>
</dbReference>
<dbReference type="FunFam" id="3.40.50.12160:FF:000003">
    <property type="entry name" value="CDK5 regulatory subunit-associated protein 1"/>
    <property type="match status" value="1"/>
</dbReference>
<dbReference type="EC" id="2.8.4.3" evidence="8 12"/>
<evidence type="ECO:0000256" key="10">
    <source>
        <dbReference type="ARBA" id="ARBA00080698"/>
    </source>
</evidence>
<dbReference type="SUPFAM" id="SSF102114">
    <property type="entry name" value="Radical SAM enzymes"/>
    <property type="match status" value="1"/>
</dbReference>
<feature type="domain" description="Radical SAM core" evidence="15">
    <location>
        <begin position="141"/>
        <end position="372"/>
    </location>
</feature>
<dbReference type="InterPro" id="IPR020612">
    <property type="entry name" value="Methylthiotransferase_CS"/>
</dbReference>
<keyword evidence="12" id="KW-0819">tRNA processing</keyword>
<dbReference type="GO" id="GO:0005829">
    <property type="term" value="C:cytosol"/>
    <property type="evidence" value="ECO:0007669"/>
    <property type="project" value="TreeGrafter"/>
</dbReference>
<dbReference type="SFLD" id="SFLDF00273">
    <property type="entry name" value="(dimethylallyl)adenosine_tRNA"/>
    <property type="match status" value="1"/>
</dbReference>
<dbReference type="InterPro" id="IPR013848">
    <property type="entry name" value="Methylthiotransferase_N"/>
</dbReference>
<keyword evidence="5 12" id="KW-0479">Metal-binding</keyword>
<keyword evidence="3 12" id="KW-0808">Transferase</keyword>
<comment type="cofactor">
    <cofactor evidence="12">
        <name>[4Fe-4S] cluster</name>
        <dbReference type="ChEBI" id="CHEBI:49883"/>
    </cofactor>
    <text evidence="12">Binds 2 [4Fe-4S] clusters. One cluster is coordinated with 3 cysteines and an exchangeable S-adenosyl-L-methionine.</text>
</comment>
<dbReference type="RefSeq" id="WP_281834920.1">
    <property type="nucleotide sequence ID" value="NZ_BSDY01000006.1"/>
</dbReference>
<dbReference type="GO" id="GO:0035597">
    <property type="term" value="F:tRNA-2-methylthio-N(6)-dimethylallyladenosine(37) synthase activity"/>
    <property type="evidence" value="ECO:0007669"/>
    <property type="project" value="UniProtKB-EC"/>
</dbReference>
<comment type="catalytic activity">
    <reaction evidence="12">
        <text>N(6)-dimethylallyladenosine(37) in tRNA + (sulfur carrier)-SH + AH2 + 2 S-adenosyl-L-methionine = 2-methylsulfanyl-N(6)-dimethylallyladenosine(37) in tRNA + (sulfur carrier)-H + 5'-deoxyadenosine + L-methionine + A + S-adenosyl-L-homocysteine + 2 H(+)</text>
        <dbReference type="Rhea" id="RHEA:37067"/>
        <dbReference type="Rhea" id="RHEA-COMP:10375"/>
        <dbReference type="Rhea" id="RHEA-COMP:10376"/>
        <dbReference type="Rhea" id="RHEA-COMP:14737"/>
        <dbReference type="Rhea" id="RHEA-COMP:14739"/>
        <dbReference type="ChEBI" id="CHEBI:13193"/>
        <dbReference type="ChEBI" id="CHEBI:15378"/>
        <dbReference type="ChEBI" id="CHEBI:17319"/>
        <dbReference type="ChEBI" id="CHEBI:17499"/>
        <dbReference type="ChEBI" id="CHEBI:29917"/>
        <dbReference type="ChEBI" id="CHEBI:57844"/>
        <dbReference type="ChEBI" id="CHEBI:57856"/>
        <dbReference type="ChEBI" id="CHEBI:59789"/>
        <dbReference type="ChEBI" id="CHEBI:64428"/>
        <dbReference type="ChEBI" id="CHEBI:74415"/>
        <dbReference type="ChEBI" id="CHEBI:74417"/>
        <dbReference type="EC" id="2.8.4.3"/>
    </reaction>
</comment>
<proteinExistence type="inferred from homology"/>
<feature type="binding site" evidence="12">
    <location>
        <position position="159"/>
    </location>
    <ligand>
        <name>[4Fe-4S] cluster</name>
        <dbReference type="ChEBI" id="CHEBI:49883"/>
        <label>2</label>
        <note>4Fe-4S-S-AdoMet</note>
    </ligand>
</feature>
<dbReference type="NCBIfam" id="TIGR01574">
    <property type="entry name" value="miaB-methiolase"/>
    <property type="match status" value="1"/>
</dbReference>
<comment type="function">
    <text evidence="1 12">Catalyzes the methylthiolation of N6-(dimethylallyl)adenosine (i(6)A), leading to the formation of 2-methylthio-N6-(dimethylallyl)adenosine (ms(2)i(6)A) at position 37 in tRNAs that read codons beginning with uridine.</text>
</comment>
<name>A0A9W6LNL0_9FUSO</name>
<dbReference type="HAMAP" id="MF_01864">
    <property type="entry name" value="tRNA_metthiotr_MiaB"/>
    <property type="match status" value="1"/>
</dbReference>
<evidence type="ECO:0000256" key="12">
    <source>
        <dbReference type="HAMAP-Rule" id="MF_01864"/>
    </source>
</evidence>
<dbReference type="PROSITE" id="PS51449">
    <property type="entry name" value="MTTASE_N"/>
    <property type="match status" value="1"/>
</dbReference>
<gene>
    <name evidence="12 16" type="primary">miaB</name>
    <name evidence="16" type="ORF">PM10SUCC1_15590</name>
</gene>
<feature type="binding site" evidence="12">
    <location>
        <position position="155"/>
    </location>
    <ligand>
        <name>[4Fe-4S] cluster</name>
        <dbReference type="ChEBI" id="CHEBI:49883"/>
        <label>2</label>
        <note>4Fe-4S-S-AdoMet</note>
    </ligand>
</feature>
<dbReference type="PANTHER" id="PTHR43020:SF2">
    <property type="entry name" value="MITOCHONDRIAL TRNA METHYLTHIOTRANSFERASE CDK5RAP1"/>
    <property type="match status" value="1"/>
</dbReference>
<dbReference type="Gene3D" id="3.40.50.12160">
    <property type="entry name" value="Methylthiotransferase, N-terminal domain"/>
    <property type="match status" value="1"/>
</dbReference>
<dbReference type="InterPro" id="IPR058240">
    <property type="entry name" value="rSAM_sf"/>
</dbReference>
<evidence type="ECO:0000256" key="7">
    <source>
        <dbReference type="ARBA" id="ARBA00023014"/>
    </source>
</evidence>
<dbReference type="EMBL" id="BSDY01000006">
    <property type="protein sequence ID" value="GLI56045.1"/>
    <property type="molecule type" value="Genomic_DNA"/>
</dbReference>
<feature type="domain" description="MTTase N-terminal" evidence="14">
    <location>
        <begin position="3"/>
        <end position="118"/>
    </location>
</feature>
<accession>A0A9W6LNL0</accession>
<evidence type="ECO:0000256" key="5">
    <source>
        <dbReference type="ARBA" id="ARBA00022723"/>
    </source>
</evidence>
<evidence type="ECO:0000256" key="4">
    <source>
        <dbReference type="ARBA" id="ARBA00022691"/>
    </source>
</evidence>
<feature type="binding site" evidence="12">
    <location>
        <position position="162"/>
    </location>
    <ligand>
        <name>[4Fe-4S] cluster</name>
        <dbReference type="ChEBI" id="CHEBI:49883"/>
        <label>2</label>
        <note>4Fe-4S-S-AdoMet</note>
    </ligand>
</feature>
<reference evidence="16" key="1">
    <citation type="submission" date="2022-12" db="EMBL/GenBank/DDBJ databases">
        <title>Reference genome sequencing for broad-spectrum identification of bacterial and archaeal isolates by mass spectrometry.</title>
        <authorList>
            <person name="Sekiguchi Y."/>
            <person name="Tourlousse D.M."/>
        </authorList>
    </citation>
    <scope>NUCLEOTIDE SEQUENCE</scope>
    <source>
        <strain evidence="16">10succ1</strain>
    </source>
</reference>
<keyword evidence="2 12" id="KW-0004">4Fe-4S</keyword>
<keyword evidence="7 12" id="KW-0411">Iron-sulfur</keyword>
<dbReference type="PROSITE" id="PS50926">
    <property type="entry name" value="TRAM"/>
    <property type="match status" value="1"/>
</dbReference>
<dbReference type="Gene3D" id="3.80.30.20">
    <property type="entry name" value="tm_1862 like domain"/>
    <property type="match status" value="1"/>
</dbReference>
<dbReference type="InterPro" id="IPR023404">
    <property type="entry name" value="rSAM_horseshoe"/>
</dbReference>
<evidence type="ECO:0000256" key="9">
    <source>
        <dbReference type="ARBA" id="ARBA00068570"/>
    </source>
</evidence>
<comment type="similarity">
    <text evidence="12">Belongs to the methylthiotransferase family. MiaB subfamily.</text>
</comment>
<keyword evidence="12" id="KW-0963">Cytoplasm</keyword>
<evidence type="ECO:0000256" key="6">
    <source>
        <dbReference type="ARBA" id="ARBA00023004"/>
    </source>
</evidence>
<dbReference type="Pfam" id="PF04055">
    <property type="entry name" value="Radical_SAM"/>
    <property type="match status" value="1"/>
</dbReference>
<dbReference type="PROSITE" id="PS51918">
    <property type="entry name" value="RADICAL_SAM"/>
    <property type="match status" value="1"/>
</dbReference>
<dbReference type="SFLD" id="SFLDG01061">
    <property type="entry name" value="methylthiotransferase"/>
    <property type="match status" value="1"/>
</dbReference>
<protein>
    <recommendedName>
        <fullName evidence="9 12">tRNA-2-methylthio-N(6)-dimethylallyladenosine synthase</fullName>
        <ecNumber evidence="8 12">2.8.4.3</ecNumber>
    </recommendedName>
    <alternativeName>
        <fullName evidence="11 12">(Dimethylallyl)adenosine tRNA methylthiotransferase MiaB</fullName>
    </alternativeName>
    <alternativeName>
        <fullName evidence="10 12">tRNA-i(6)A37 methylthiotransferase</fullName>
    </alternativeName>
</protein>
<keyword evidence="4 12" id="KW-0949">S-adenosyl-L-methionine</keyword>
<evidence type="ECO:0000313" key="16">
    <source>
        <dbReference type="EMBL" id="GLI56045.1"/>
    </source>
</evidence>
<comment type="subcellular location">
    <subcellularLocation>
        <location evidence="12">Cytoplasm</location>
    </subcellularLocation>
</comment>
<dbReference type="SFLD" id="SFLDS00029">
    <property type="entry name" value="Radical_SAM"/>
    <property type="match status" value="1"/>
</dbReference>
<comment type="caution">
    <text evidence="16">The sequence shown here is derived from an EMBL/GenBank/DDBJ whole genome shotgun (WGS) entry which is preliminary data.</text>
</comment>
<evidence type="ECO:0000256" key="1">
    <source>
        <dbReference type="ARBA" id="ARBA00003234"/>
    </source>
</evidence>
<dbReference type="GO" id="GO:0046872">
    <property type="term" value="F:metal ion binding"/>
    <property type="evidence" value="ECO:0007669"/>
    <property type="project" value="UniProtKB-KW"/>
</dbReference>
<dbReference type="InterPro" id="IPR006638">
    <property type="entry name" value="Elp3/MiaA/NifB-like_rSAM"/>
</dbReference>
<comment type="subunit">
    <text evidence="12">Monomer.</text>
</comment>
<feature type="domain" description="TRAM" evidence="13">
    <location>
        <begin position="375"/>
        <end position="438"/>
    </location>
</feature>
<dbReference type="GO" id="GO:0051539">
    <property type="term" value="F:4 iron, 4 sulfur cluster binding"/>
    <property type="evidence" value="ECO:0007669"/>
    <property type="project" value="UniProtKB-UniRule"/>
</dbReference>
<evidence type="ECO:0000259" key="15">
    <source>
        <dbReference type="PROSITE" id="PS51918"/>
    </source>
</evidence>
<dbReference type="NCBIfam" id="TIGR00089">
    <property type="entry name" value="MiaB/RimO family radical SAM methylthiotransferase"/>
    <property type="match status" value="1"/>
</dbReference>
<dbReference type="PANTHER" id="PTHR43020">
    <property type="entry name" value="CDK5 REGULATORY SUBUNIT-ASSOCIATED PROTEIN 1"/>
    <property type="match status" value="1"/>
</dbReference>
<evidence type="ECO:0000259" key="14">
    <source>
        <dbReference type="PROSITE" id="PS51449"/>
    </source>
</evidence>
<evidence type="ECO:0000259" key="13">
    <source>
        <dbReference type="PROSITE" id="PS50926"/>
    </source>
</evidence>
<dbReference type="SMART" id="SM00729">
    <property type="entry name" value="Elp3"/>
    <property type="match status" value="1"/>
</dbReference>
<dbReference type="FunFam" id="3.80.30.20:FF:000001">
    <property type="entry name" value="tRNA-2-methylthio-N(6)-dimethylallyladenosine synthase 2"/>
    <property type="match status" value="1"/>
</dbReference>
<evidence type="ECO:0000313" key="17">
    <source>
        <dbReference type="Proteomes" id="UP001144471"/>
    </source>
</evidence>
<organism evidence="16 17">
    <name type="scientific">Propionigenium maris DSM 9537</name>
    <dbReference type="NCBI Taxonomy" id="1123000"/>
    <lineage>
        <taxon>Bacteria</taxon>
        <taxon>Fusobacteriati</taxon>
        <taxon>Fusobacteriota</taxon>
        <taxon>Fusobacteriia</taxon>
        <taxon>Fusobacteriales</taxon>
        <taxon>Fusobacteriaceae</taxon>
        <taxon>Propionigenium</taxon>
    </lineage>
</organism>
<dbReference type="InterPro" id="IPR005839">
    <property type="entry name" value="Methylthiotransferase"/>
</dbReference>
<sequence>MKKKATIITYGCAMNVNESAKIKNILQNMGYDMTDDLAESDAVFLNTCTVREGAATQIYGKLGELKPIKEKRGTIIGVTGCFAQEQGEELAKKFKQIDIVMGNQNIGKIPQAMEKLESGDFKHVVFVGDEDELPPRIDADFDSKKTASIPITYGCNNFCTYCIVPYVRGRERSVPMNQILDEVKRFVEKEYREVILLGQNVNSYGNDSEDKEMNFARLLEEICKIEGDFLVRFISPHPRDFTDDVIDVIAANEKIARCLHLPLQSGSSRVLKAMNRGYTKEEYIALAAKIKERVPGAALTADIIVGFPGETEEDFLDTLDVVRTSKFDNAFMFMYSPRKGTKAATMDCQIDQEVKKERLQRLIEVQNEASKELSLAFVGKTEKVFVEGPSKKNKAVLSSRTSTNKIVLFEGESSLEGEFVEVKITDAKTWTLYGELVKN</sequence>
<dbReference type="AlphaFoldDB" id="A0A9W6LNL0"/>